<dbReference type="InterPro" id="IPR002901">
    <property type="entry name" value="MGlyc_endo_b_GlcNAc-like_dom"/>
</dbReference>
<evidence type="ECO:0000313" key="3">
    <source>
        <dbReference type="Proteomes" id="UP000176187"/>
    </source>
</evidence>
<organism evidence="2 3">
    <name type="scientific">Candidatus Nomurabacteria bacterium RIFCSPLOWO2_01_FULL_41_12</name>
    <dbReference type="NCBI Taxonomy" id="1801774"/>
    <lineage>
        <taxon>Bacteria</taxon>
        <taxon>Candidatus Nomuraibacteriota</taxon>
    </lineage>
</organism>
<feature type="domain" description="Mannosyl-glycoprotein endo-beta-N-acetylglucosamidase-like" evidence="1">
    <location>
        <begin position="97"/>
        <end position="197"/>
    </location>
</feature>
<evidence type="ECO:0000313" key="2">
    <source>
        <dbReference type="EMBL" id="OGI86186.1"/>
    </source>
</evidence>
<gene>
    <name evidence="2" type="ORF">A3A05_03660</name>
</gene>
<dbReference type="Proteomes" id="UP000176187">
    <property type="component" value="Unassembled WGS sequence"/>
</dbReference>
<dbReference type="STRING" id="1801774.A3A05_03660"/>
<dbReference type="GO" id="GO:0004040">
    <property type="term" value="F:amidase activity"/>
    <property type="evidence" value="ECO:0007669"/>
    <property type="project" value="InterPro"/>
</dbReference>
<sequence>MRNQKLIRFVQSFVLLPILTISGLQGGTLLQAGSGIISTSQFVLSQKQNNGDLPSIALNPAIDGYAQNRKIKAESIDAYFKARNMPLSGLGMKMVLEAEKNDIDWRLLPAIAVRESTGGKHDCNKVSNNPFGWGSCKIGFKSNEEAIETVARNLGGNNPNTAKHYDNKTTKQILQKYNPPHIVPRYAQQVISIMNKIGPEDTAITTIEKVNANT</sequence>
<dbReference type="Pfam" id="PF01832">
    <property type="entry name" value="Glucosaminidase"/>
    <property type="match status" value="1"/>
</dbReference>
<dbReference type="AlphaFoldDB" id="A0A1F6WWC5"/>
<evidence type="ECO:0000259" key="1">
    <source>
        <dbReference type="Pfam" id="PF01832"/>
    </source>
</evidence>
<dbReference type="EMBL" id="MFUY01000013">
    <property type="protein sequence ID" value="OGI86186.1"/>
    <property type="molecule type" value="Genomic_DNA"/>
</dbReference>
<name>A0A1F6WWC5_9BACT</name>
<protein>
    <recommendedName>
        <fullName evidence="1">Mannosyl-glycoprotein endo-beta-N-acetylglucosamidase-like domain-containing protein</fullName>
    </recommendedName>
</protein>
<proteinExistence type="predicted"/>
<reference evidence="2 3" key="1">
    <citation type="journal article" date="2016" name="Nat. Commun.">
        <title>Thousands of microbial genomes shed light on interconnected biogeochemical processes in an aquifer system.</title>
        <authorList>
            <person name="Anantharaman K."/>
            <person name="Brown C.T."/>
            <person name="Hug L.A."/>
            <person name="Sharon I."/>
            <person name="Castelle C.J."/>
            <person name="Probst A.J."/>
            <person name="Thomas B.C."/>
            <person name="Singh A."/>
            <person name="Wilkins M.J."/>
            <person name="Karaoz U."/>
            <person name="Brodie E.L."/>
            <person name="Williams K.H."/>
            <person name="Hubbard S.S."/>
            <person name="Banfield J.F."/>
        </authorList>
    </citation>
    <scope>NUCLEOTIDE SEQUENCE [LARGE SCALE GENOMIC DNA]</scope>
</reference>
<comment type="caution">
    <text evidence="2">The sequence shown here is derived from an EMBL/GenBank/DDBJ whole genome shotgun (WGS) entry which is preliminary data.</text>
</comment>
<accession>A0A1F6WWC5</accession>